<keyword evidence="1" id="KW-0472">Membrane</keyword>
<dbReference type="RefSeq" id="WP_176942924.1">
    <property type="nucleotide sequence ID" value="NZ_JABZEC010000005.1"/>
</dbReference>
<feature type="transmembrane region" description="Helical" evidence="1">
    <location>
        <begin position="101"/>
        <end position="126"/>
    </location>
</feature>
<evidence type="ECO:0000313" key="3">
    <source>
        <dbReference type="Proteomes" id="UP000563523"/>
    </source>
</evidence>
<keyword evidence="1" id="KW-0812">Transmembrane</keyword>
<keyword evidence="3" id="KW-1185">Reference proteome</keyword>
<dbReference type="EMBL" id="JABZEC010000005">
    <property type="protein sequence ID" value="NVY96762.1"/>
    <property type="molecule type" value="Genomic_DNA"/>
</dbReference>
<feature type="transmembrane region" description="Helical" evidence="1">
    <location>
        <begin position="211"/>
        <end position="231"/>
    </location>
</feature>
<organism evidence="2 3">
    <name type="scientific">Bombilactobacillus apium</name>
    <dbReference type="NCBI Taxonomy" id="2675299"/>
    <lineage>
        <taxon>Bacteria</taxon>
        <taxon>Bacillati</taxon>
        <taxon>Bacillota</taxon>
        <taxon>Bacilli</taxon>
        <taxon>Lactobacillales</taxon>
        <taxon>Lactobacillaceae</taxon>
        <taxon>Bombilactobacillus</taxon>
    </lineage>
</organism>
<reference evidence="2 3" key="1">
    <citation type="submission" date="2020-06" db="EMBL/GenBank/DDBJ databases">
        <authorList>
            <person name="Kang J."/>
        </authorList>
    </citation>
    <scope>NUCLEOTIDE SEQUENCE [LARGE SCALE GENOMIC DNA]</scope>
    <source>
        <strain evidence="2 3">DCY120</strain>
    </source>
</reference>
<dbReference type="AlphaFoldDB" id="A0A850R7U3"/>
<feature type="transmembrane region" description="Helical" evidence="1">
    <location>
        <begin position="59"/>
        <end position="80"/>
    </location>
</feature>
<name>A0A850R7U3_9LACO</name>
<feature type="transmembrane region" description="Helical" evidence="1">
    <location>
        <begin position="20"/>
        <end position="39"/>
    </location>
</feature>
<feature type="transmembrane region" description="Helical" evidence="1">
    <location>
        <begin position="171"/>
        <end position="191"/>
    </location>
</feature>
<protein>
    <submittedName>
        <fullName evidence="2">Uncharacterized protein</fullName>
    </submittedName>
</protein>
<keyword evidence="1" id="KW-1133">Transmembrane helix</keyword>
<evidence type="ECO:0000313" key="2">
    <source>
        <dbReference type="EMBL" id="NVY96762.1"/>
    </source>
</evidence>
<feature type="transmembrane region" description="Helical" evidence="1">
    <location>
        <begin position="146"/>
        <end position="164"/>
    </location>
</feature>
<accession>A0A850R7U3</accession>
<sequence>MGRLLEQQLIYLYQIIKARFWGWLGLMLVAVIILSFQLRGNPNLSGYGLLFNGTDPQQLQLPVWWFVFFVIPTLIVLDAFKQLWHRRTQHLRGLQFKPSDFLHVNVLLLGCLALVYSGLIFLALGAASSCFQLTSINFGSWSGQEALWGCWASSYLGILILLFLQVTLENLNGALALAIPLSWLVITAYSALKFNPLNKLMLVRISAGQEWLALGQLLVTTIFFIVLYYLAENLKNKIN</sequence>
<proteinExistence type="predicted"/>
<comment type="caution">
    <text evidence="2">The sequence shown here is derived from an EMBL/GenBank/DDBJ whole genome shotgun (WGS) entry which is preliminary data.</text>
</comment>
<dbReference type="Proteomes" id="UP000563523">
    <property type="component" value="Unassembled WGS sequence"/>
</dbReference>
<evidence type="ECO:0000256" key="1">
    <source>
        <dbReference type="SAM" id="Phobius"/>
    </source>
</evidence>
<gene>
    <name evidence="2" type="ORF">HU830_06285</name>
</gene>